<keyword evidence="6" id="KW-1185">Reference proteome</keyword>
<feature type="domain" description="RsbT co-antagonist protein RsbRD N-terminal" evidence="3">
    <location>
        <begin position="23"/>
        <end position="168"/>
    </location>
</feature>
<dbReference type="Pfam" id="PF14361">
    <property type="entry name" value="RsbRD_N"/>
    <property type="match status" value="1"/>
</dbReference>
<dbReference type="RefSeq" id="WP_005439774.1">
    <property type="nucleotide sequence ID" value="NZ_CM001466.1"/>
</dbReference>
<feature type="domain" description="PucR C-terminal helix-turn-helix" evidence="2">
    <location>
        <begin position="351"/>
        <end position="407"/>
    </location>
</feature>
<organism evidence="5 6">
    <name type="scientific">Saccharomonospora azurea NA-128</name>
    <dbReference type="NCBI Taxonomy" id="882081"/>
    <lineage>
        <taxon>Bacteria</taxon>
        <taxon>Bacillati</taxon>
        <taxon>Actinomycetota</taxon>
        <taxon>Actinomycetes</taxon>
        <taxon>Pseudonocardiales</taxon>
        <taxon>Pseudonocardiaceae</taxon>
        <taxon>Saccharomonospora</taxon>
    </lineage>
</organism>
<dbReference type="InterPro" id="IPR025736">
    <property type="entry name" value="PucR_C-HTH_dom"/>
</dbReference>
<protein>
    <submittedName>
        <fullName evidence="5">Bacterial regulatory helix-turn-helix protein, lysR family</fullName>
    </submittedName>
</protein>
<dbReference type="Pfam" id="PF13556">
    <property type="entry name" value="HTH_30"/>
    <property type="match status" value="1"/>
</dbReference>
<dbReference type="Proteomes" id="UP000004705">
    <property type="component" value="Chromosome"/>
</dbReference>
<accession>H8G697</accession>
<dbReference type="InterPro" id="IPR051448">
    <property type="entry name" value="CdaR-like_regulators"/>
</dbReference>
<dbReference type="Gene3D" id="1.10.10.2840">
    <property type="entry name" value="PucR C-terminal helix-turn-helix domain"/>
    <property type="match status" value="1"/>
</dbReference>
<evidence type="ECO:0000313" key="6">
    <source>
        <dbReference type="Proteomes" id="UP000004705"/>
    </source>
</evidence>
<evidence type="ECO:0000259" key="3">
    <source>
        <dbReference type="Pfam" id="PF14361"/>
    </source>
</evidence>
<dbReference type="AlphaFoldDB" id="H8G697"/>
<dbReference type="PANTHER" id="PTHR33744">
    <property type="entry name" value="CARBOHYDRATE DIACID REGULATOR"/>
    <property type="match status" value="1"/>
</dbReference>
<dbReference type="PANTHER" id="PTHR33744:SF1">
    <property type="entry name" value="DNA-BINDING TRANSCRIPTIONAL ACTIVATOR ADER"/>
    <property type="match status" value="1"/>
</dbReference>
<gene>
    <name evidence="5" type="ORF">SacazDRAFT_01308</name>
</gene>
<dbReference type="InterPro" id="IPR042070">
    <property type="entry name" value="PucR_C-HTH_sf"/>
</dbReference>
<dbReference type="Pfam" id="PF17853">
    <property type="entry name" value="GGDEF_2"/>
    <property type="match status" value="1"/>
</dbReference>
<dbReference type="EMBL" id="CM001466">
    <property type="protein sequence ID" value="EHY88240.1"/>
    <property type="molecule type" value="Genomic_DNA"/>
</dbReference>
<reference evidence="5 6" key="1">
    <citation type="journal article" date="2012" name="Stand. Genomic Sci.">
        <title>Genome sequence of the soil bacterium Saccharomonospora azurea type strain (NA-128(T)).</title>
        <authorList>
            <person name="Klenk H.P."/>
            <person name="Held B."/>
            <person name="Lucas S."/>
            <person name="Lapidus A."/>
            <person name="Copeland A."/>
            <person name="Hammon N."/>
            <person name="Pitluck S."/>
            <person name="Goodwin L.A."/>
            <person name="Han C."/>
            <person name="Tapia R."/>
            <person name="Brambilla E.M."/>
            <person name="Potter G."/>
            <person name="Land M."/>
            <person name="Ivanova N."/>
            <person name="Rohde M."/>
            <person name="Goker M."/>
            <person name="Detter J.C."/>
            <person name="Kyrpides N.C."/>
            <person name="Woyke T."/>
        </authorList>
    </citation>
    <scope>NUCLEOTIDE SEQUENCE [LARGE SCALE GENOMIC DNA]</scope>
    <source>
        <strain evidence="5 6">NA-128</strain>
    </source>
</reference>
<feature type="domain" description="CdaR GGDEF-like" evidence="4">
    <location>
        <begin position="182"/>
        <end position="298"/>
    </location>
</feature>
<evidence type="ECO:0000256" key="1">
    <source>
        <dbReference type="ARBA" id="ARBA00006754"/>
    </source>
</evidence>
<dbReference type="HOGENOM" id="CLU_051160_1_0_11"/>
<evidence type="ECO:0000313" key="5">
    <source>
        <dbReference type="EMBL" id="EHY88240.1"/>
    </source>
</evidence>
<proteinExistence type="inferred from homology"/>
<sequence length="419" mass="45820">MQQQVDVGTWLAQVATALTDRADELTATLIALYERELPHLVHDDESMVSLLAASVFANIDTALQIFQRDMDPERVEAPAAAVEYARRLAQRGTPVIDLIRAYYLGQAAVLEKALEEGTSRIPDAEQLGRSLRHAVSTTFRFIDRVTRQVMAAYEEERGRWLLNRSAVRATRVRAVLDGEVADIGASEAALGYRLRGDHVGLVAWYPEHADSGDPLSGLEILAHRLGRWATSGGGDPLFVPHDELTAWVWLPLSSSALDVAEVERQVSELDDQVRVALGDPAHGLDGFRSTHRQALRVQALSLAAGKESARVLAFADVGAVALMTSDLPSARTWVEYVLGPLAVDDPQSERLRTTLRVFLATGSSYTAAAGLLAMHKNSVQYRVRKAEDLLAVPLAERRLDVELALKLCDRLGGAVLTRP</sequence>
<evidence type="ECO:0000259" key="4">
    <source>
        <dbReference type="Pfam" id="PF17853"/>
    </source>
</evidence>
<evidence type="ECO:0000259" key="2">
    <source>
        <dbReference type="Pfam" id="PF13556"/>
    </source>
</evidence>
<dbReference type="InterPro" id="IPR041522">
    <property type="entry name" value="CdaR_GGDEF"/>
</dbReference>
<dbReference type="InterPro" id="IPR025751">
    <property type="entry name" value="RsbRD_N_dom"/>
</dbReference>
<name>H8G697_9PSEU</name>
<comment type="similarity">
    <text evidence="1">Belongs to the CdaR family.</text>
</comment>